<dbReference type="SMART" id="SM00100">
    <property type="entry name" value="cNMP"/>
    <property type="match status" value="1"/>
</dbReference>
<evidence type="ECO:0000259" key="6">
    <source>
        <dbReference type="PROSITE" id="PS51063"/>
    </source>
</evidence>
<dbReference type="OrthoDB" id="3681160at2"/>
<evidence type="ECO:0000256" key="4">
    <source>
        <dbReference type="SAM" id="MobiDB-lite"/>
    </source>
</evidence>
<keyword evidence="3" id="KW-0804">Transcription</keyword>
<dbReference type="AlphaFoldDB" id="A0A495XED6"/>
<dbReference type="InterPro" id="IPR036390">
    <property type="entry name" value="WH_DNA-bd_sf"/>
</dbReference>
<comment type="caution">
    <text evidence="7">The sequence shown here is derived from an EMBL/GenBank/DDBJ whole genome shotgun (WGS) entry which is preliminary data.</text>
</comment>
<evidence type="ECO:0000259" key="5">
    <source>
        <dbReference type="PROSITE" id="PS50042"/>
    </source>
</evidence>
<evidence type="ECO:0000313" key="8">
    <source>
        <dbReference type="Proteomes" id="UP000272729"/>
    </source>
</evidence>
<feature type="domain" description="HTH crp-type" evidence="6">
    <location>
        <begin position="154"/>
        <end position="227"/>
    </location>
</feature>
<dbReference type="GO" id="GO:0006355">
    <property type="term" value="P:regulation of DNA-templated transcription"/>
    <property type="evidence" value="ECO:0007669"/>
    <property type="project" value="InterPro"/>
</dbReference>
<feature type="domain" description="Cyclic nucleotide-binding" evidence="5">
    <location>
        <begin position="42"/>
        <end position="141"/>
    </location>
</feature>
<proteinExistence type="predicted"/>
<keyword evidence="1" id="KW-0805">Transcription regulation</keyword>
<dbReference type="InterPro" id="IPR014710">
    <property type="entry name" value="RmlC-like_jellyroll"/>
</dbReference>
<dbReference type="InterPro" id="IPR000595">
    <property type="entry name" value="cNMP-bd_dom"/>
</dbReference>
<evidence type="ECO:0000256" key="1">
    <source>
        <dbReference type="ARBA" id="ARBA00023015"/>
    </source>
</evidence>
<dbReference type="CDD" id="cd00038">
    <property type="entry name" value="CAP_ED"/>
    <property type="match status" value="1"/>
</dbReference>
<evidence type="ECO:0000256" key="3">
    <source>
        <dbReference type="ARBA" id="ARBA00023163"/>
    </source>
</evidence>
<reference evidence="7 8" key="1">
    <citation type="submission" date="2018-10" db="EMBL/GenBank/DDBJ databases">
        <title>Sequencing the genomes of 1000 actinobacteria strains.</title>
        <authorList>
            <person name="Klenk H.-P."/>
        </authorList>
    </citation>
    <scope>NUCLEOTIDE SEQUENCE [LARGE SCALE GENOMIC DNA]</scope>
    <source>
        <strain evidence="7 8">DSM 43911</strain>
    </source>
</reference>
<dbReference type="EMBL" id="RBXR01000001">
    <property type="protein sequence ID" value="RKT71485.1"/>
    <property type="molecule type" value="Genomic_DNA"/>
</dbReference>
<dbReference type="Proteomes" id="UP000272729">
    <property type="component" value="Unassembled WGS sequence"/>
</dbReference>
<dbReference type="SUPFAM" id="SSF51206">
    <property type="entry name" value="cAMP-binding domain-like"/>
    <property type="match status" value="1"/>
</dbReference>
<name>A0A495XED6_9PSEU</name>
<organism evidence="7 8">
    <name type="scientific">Saccharothrix variisporea</name>
    <dbReference type="NCBI Taxonomy" id="543527"/>
    <lineage>
        <taxon>Bacteria</taxon>
        <taxon>Bacillati</taxon>
        <taxon>Actinomycetota</taxon>
        <taxon>Actinomycetes</taxon>
        <taxon>Pseudonocardiales</taxon>
        <taxon>Pseudonocardiaceae</taxon>
        <taxon>Saccharothrix</taxon>
    </lineage>
</organism>
<keyword evidence="8" id="KW-1185">Reference proteome</keyword>
<feature type="region of interest" description="Disordered" evidence="4">
    <location>
        <begin position="1"/>
        <end position="23"/>
    </location>
</feature>
<sequence length="248" mass="26065">MRDASAVPPRTVLPRQRDATSVADPTPLVTELAALGREVSADSGTTLVEQGAAQAPVFLVTGGVVKALRSAQPDSAPMLLAIHTRGDVLGVADALLGRPAHLSYTVAKGATLKVVPRTTFLTLVRSNPAVALAMSAGLAQDVQLRDRSLAYAPLDVESRLVAFLDQQGQSCARTSEGWVLFDLGLTQLDLAAAIGASQPSVHKALKKLHKEGKVSTGYRTLYVKQRLSSLALRDEEPGPVGDESGDQV</sequence>
<evidence type="ECO:0000256" key="2">
    <source>
        <dbReference type="ARBA" id="ARBA00023125"/>
    </source>
</evidence>
<keyword evidence="2" id="KW-0238">DNA-binding</keyword>
<accession>A0A495XED6</accession>
<dbReference type="InterPro" id="IPR012318">
    <property type="entry name" value="HTH_CRP"/>
</dbReference>
<dbReference type="RefSeq" id="WP_147459342.1">
    <property type="nucleotide sequence ID" value="NZ_JBIUBA010000001.1"/>
</dbReference>
<dbReference type="PROSITE" id="PS50042">
    <property type="entry name" value="CNMP_BINDING_3"/>
    <property type="match status" value="1"/>
</dbReference>
<dbReference type="Pfam" id="PF13545">
    <property type="entry name" value="HTH_Crp_2"/>
    <property type="match status" value="1"/>
</dbReference>
<gene>
    <name evidence="7" type="ORF">DFJ66_4775</name>
</gene>
<protein>
    <submittedName>
        <fullName evidence="7">CRP-like cAMP-binding protein</fullName>
    </submittedName>
</protein>
<dbReference type="PROSITE" id="PS51063">
    <property type="entry name" value="HTH_CRP_2"/>
    <property type="match status" value="1"/>
</dbReference>
<evidence type="ECO:0000313" key="7">
    <source>
        <dbReference type="EMBL" id="RKT71485.1"/>
    </source>
</evidence>
<dbReference type="SUPFAM" id="SSF46785">
    <property type="entry name" value="Winged helix' DNA-binding domain"/>
    <property type="match status" value="1"/>
</dbReference>
<dbReference type="Gene3D" id="2.60.120.10">
    <property type="entry name" value="Jelly Rolls"/>
    <property type="match status" value="1"/>
</dbReference>
<dbReference type="InterPro" id="IPR018490">
    <property type="entry name" value="cNMP-bd_dom_sf"/>
</dbReference>
<dbReference type="GO" id="GO:0003677">
    <property type="term" value="F:DNA binding"/>
    <property type="evidence" value="ECO:0007669"/>
    <property type="project" value="UniProtKB-KW"/>
</dbReference>